<evidence type="ECO:0000256" key="13">
    <source>
        <dbReference type="ARBA" id="ARBA00023204"/>
    </source>
</evidence>
<dbReference type="InterPro" id="IPR003439">
    <property type="entry name" value="ABC_transporter-like_ATP-bd"/>
</dbReference>
<dbReference type="Pfam" id="PF17760">
    <property type="entry name" value="UvrA_inter"/>
    <property type="match status" value="1"/>
</dbReference>
<dbReference type="RefSeq" id="WP_376848471.1">
    <property type="nucleotide sequence ID" value="NZ_JBHSMF010000002.1"/>
</dbReference>
<feature type="binding site" evidence="17">
    <location>
        <begin position="54"/>
        <end position="61"/>
    </location>
    <ligand>
        <name>ATP</name>
        <dbReference type="ChEBI" id="CHEBI:30616"/>
    </ligand>
</feature>
<dbReference type="Gene3D" id="3.30.1490.20">
    <property type="entry name" value="ATP-grasp fold, A domain"/>
    <property type="match status" value="1"/>
</dbReference>
<keyword evidence="6 17" id="KW-0227">DNA damage</keyword>
<dbReference type="Pfam" id="PF17755">
    <property type="entry name" value="UvrA_DNA-bind"/>
    <property type="match status" value="1"/>
</dbReference>
<dbReference type="InterPro" id="IPR041552">
    <property type="entry name" value="UvrA_DNA-bd"/>
</dbReference>
<keyword evidence="2 17" id="KW-0963">Cytoplasm</keyword>
<keyword evidence="8 17" id="KW-0863">Zinc-finger</keyword>
<keyword evidence="17" id="KW-0742">SOS response</keyword>
<feature type="zinc finger region" description="C4-type" evidence="17">
    <location>
        <begin position="835"/>
        <end position="861"/>
    </location>
</feature>
<evidence type="ECO:0000256" key="1">
    <source>
        <dbReference type="ARBA" id="ARBA00004496"/>
    </source>
</evidence>
<dbReference type="CDD" id="cd03271">
    <property type="entry name" value="ABC_UvrA_II"/>
    <property type="match status" value="1"/>
</dbReference>
<evidence type="ECO:0000256" key="14">
    <source>
        <dbReference type="ARBA" id="ARBA00038000"/>
    </source>
</evidence>
<evidence type="ECO:0000256" key="18">
    <source>
        <dbReference type="SAM" id="MobiDB-lite"/>
    </source>
</evidence>
<evidence type="ECO:0000256" key="7">
    <source>
        <dbReference type="ARBA" id="ARBA00022769"/>
    </source>
</evidence>
<dbReference type="Proteomes" id="UP001596037">
    <property type="component" value="Unassembled WGS sequence"/>
</dbReference>
<evidence type="ECO:0000256" key="6">
    <source>
        <dbReference type="ARBA" id="ARBA00022763"/>
    </source>
</evidence>
<name>A0ABW0N901_9BURK</name>
<dbReference type="CDD" id="cd03270">
    <property type="entry name" value="ABC_UvrA_I"/>
    <property type="match status" value="1"/>
</dbReference>
<comment type="similarity">
    <text evidence="14 17">Belongs to the ABC transporter superfamily. UvrA family.</text>
</comment>
<accession>A0ABW0N901</accession>
<keyword evidence="5 17" id="KW-0547">Nucleotide-binding</keyword>
<dbReference type="NCBIfam" id="TIGR00630">
    <property type="entry name" value="uvra"/>
    <property type="match status" value="1"/>
</dbReference>
<comment type="subunit">
    <text evidence="17">Forms a heterotetramer with UvrB during the search for lesions.</text>
</comment>
<dbReference type="PROSITE" id="PS50893">
    <property type="entry name" value="ABC_TRANSPORTER_2"/>
    <property type="match status" value="1"/>
</dbReference>
<comment type="function">
    <text evidence="17">The UvrABC repair system catalyzes the recognition and processing of DNA lesions. UvrA is an ATPase and a DNA-binding protein. A damage recognition complex composed of 2 UvrA and 2 UvrB subunits scans DNA for abnormalities. When the presence of a lesion has been verified by UvrB, the UvrA molecules dissociate.</text>
</comment>
<keyword evidence="9 17" id="KW-0862">Zinc</keyword>
<dbReference type="Gene3D" id="1.10.8.280">
    <property type="entry name" value="ABC transporter ATPase domain-like"/>
    <property type="match status" value="1"/>
</dbReference>
<evidence type="ECO:0000256" key="8">
    <source>
        <dbReference type="ARBA" id="ARBA00022771"/>
    </source>
</evidence>
<comment type="caution">
    <text evidence="20">The sequence shown here is derived from an EMBL/GenBank/DDBJ whole genome shotgun (WGS) entry which is preliminary data.</text>
</comment>
<dbReference type="SUPFAM" id="SSF52540">
    <property type="entry name" value="P-loop containing nucleoside triphosphate hydrolases"/>
    <property type="match status" value="2"/>
</dbReference>
<dbReference type="InterPro" id="IPR004602">
    <property type="entry name" value="UvrA"/>
</dbReference>
<dbReference type="InterPro" id="IPR013815">
    <property type="entry name" value="ATP_grasp_subdomain_1"/>
</dbReference>
<evidence type="ECO:0000256" key="11">
    <source>
        <dbReference type="ARBA" id="ARBA00022881"/>
    </source>
</evidence>
<evidence type="ECO:0000313" key="20">
    <source>
        <dbReference type="EMBL" id="MFC5496452.1"/>
    </source>
</evidence>
<dbReference type="InterPro" id="IPR041102">
    <property type="entry name" value="UvrA_inter"/>
</dbReference>
<keyword evidence="3 17" id="KW-0479">Metal-binding</keyword>
<keyword evidence="12 17" id="KW-0238">DNA-binding</keyword>
<feature type="binding site" evidence="17">
    <location>
        <begin position="736"/>
        <end position="743"/>
    </location>
    <ligand>
        <name>ATP</name>
        <dbReference type="ChEBI" id="CHEBI:30616"/>
    </ligand>
</feature>
<keyword evidence="21" id="KW-1185">Reference proteome</keyword>
<evidence type="ECO:0000313" key="21">
    <source>
        <dbReference type="Proteomes" id="UP001596037"/>
    </source>
</evidence>
<evidence type="ECO:0000256" key="4">
    <source>
        <dbReference type="ARBA" id="ARBA00022737"/>
    </source>
</evidence>
<evidence type="ECO:0000256" key="5">
    <source>
        <dbReference type="ARBA" id="ARBA00022741"/>
    </source>
</evidence>
<keyword evidence="10 17" id="KW-0067">ATP-binding</keyword>
<evidence type="ECO:0000256" key="2">
    <source>
        <dbReference type="ARBA" id="ARBA00022490"/>
    </source>
</evidence>
<dbReference type="PANTHER" id="PTHR43152:SF3">
    <property type="entry name" value="UVRABC SYSTEM PROTEIN A"/>
    <property type="match status" value="1"/>
</dbReference>
<evidence type="ECO:0000256" key="10">
    <source>
        <dbReference type="ARBA" id="ARBA00022840"/>
    </source>
</evidence>
<evidence type="ECO:0000256" key="16">
    <source>
        <dbReference type="ARBA" id="ARBA00042156"/>
    </source>
</evidence>
<dbReference type="InterPro" id="IPR027417">
    <property type="entry name" value="P-loop_NTPase"/>
</dbReference>
<evidence type="ECO:0000256" key="3">
    <source>
        <dbReference type="ARBA" id="ARBA00022723"/>
    </source>
</evidence>
<keyword evidence="7 17" id="KW-0228">DNA excision</keyword>
<reference evidence="21" key="1">
    <citation type="journal article" date="2019" name="Int. J. Syst. Evol. Microbiol.">
        <title>The Global Catalogue of Microorganisms (GCM) 10K type strain sequencing project: providing services to taxonomists for standard genome sequencing and annotation.</title>
        <authorList>
            <consortium name="The Broad Institute Genomics Platform"/>
            <consortium name="The Broad Institute Genome Sequencing Center for Infectious Disease"/>
            <person name="Wu L."/>
            <person name="Ma J."/>
        </authorList>
    </citation>
    <scope>NUCLEOTIDE SEQUENCE [LARGE SCALE GENOMIC DNA]</scope>
    <source>
        <strain evidence="21">CCUG 57401</strain>
    </source>
</reference>
<comment type="subcellular location">
    <subcellularLocation>
        <location evidence="1 17">Cytoplasm</location>
    </subcellularLocation>
</comment>
<dbReference type="Gene3D" id="1.20.1580.10">
    <property type="entry name" value="ABC transporter ATPase like domain"/>
    <property type="match status" value="2"/>
</dbReference>
<sequence>MNSSADGKFLDERGDGAYLAAAVQRRIAIRGARTHNLKNVDLDIPRNQLVVITGLSGSGKSSLAFDTLYAEGQRRYVESLSTYARQFLQLMDKPDVDLIEGLSPAISIEQKATSHNPRSTVGTVTEIHDYLRLLYARAGTPYCPTHDVPLQSQTVSQMVDAVLALPEDTKLMILAPVARDRKGEFHDVFAEMQARGYVRFRVNGQAFEFDELPKLKKTEKHDIDVVIDRVKVRRPPVRPEPALRQAQDDRDTTASTSSARTDFDNLKQRLAESFEAALRLADGRAIALEMDGGAQHLFNAKFACPICNYSISELEPRLFSFNSPVGACPTCDGLGHMEFFDPARVVAFPTLSLASGAIKGWDRRNAYYFSLLESLGKHYKFDVDAPFEDLPAPVQEAILRGTGEEEVRFSYTMESGASSGRKVSKKHPFEGILPNMERRFRETDSVAVREELSRYRSMQACRDCNGTRLRSEARHVKLGEGAQARAIYEVSHLTLRECYEYFNGLKLHGSKAEIADKVIREIGLRLRFLNDVGLNYLSLDRSAETLSGGEAQRIRLASQIGSGLTGVMYVLDEPSIGLHQRDNDRLIATLRHLRDIGNSVIVVEHDEDMIRAADHVIDMGPGAGIHGGRVMAQGTFEEVKATPQSLTGQYLSGARSIAVPQRRTAWLPVVHKPAYAPKPGSRFAPSDAAKRRAAREAEHLATQGELQEIRVLGATGNNLKDVSVAFPVGLLTCVTGVSGSGKSTLVNDTLYAAVARTLYRAHEEPAEHEAIEGIEHFDKVINVDQSPIGRTPRSNPATYTGLFTPIRELMAEVPMARERGYGPGRFSFNVAGGRCEACQGDGVVKVEMHFLPDVYVPCDVCKGQRYNRETLEVQWKGRNIAQVLDMTVEDAFEFLKAVPTIARKLQTLLDVGLSYIKLGQAATTLSGGEAQRVKLALELSKRDTGRTLYILDEPTTGLHFADIDLLLKVLHQLRDAGNTIVVIEHNLDVIKTADWLIDMGPEGGAGGGQVVGVGTPEDLAANPASHTGKYLQRLL</sequence>
<dbReference type="Gene3D" id="3.40.50.300">
    <property type="entry name" value="P-loop containing nucleotide triphosphate hydrolases"/>
    <property type="match status" value="2"/>
</dbReference>
<feature type="zinc finger region" description="C4-type" evidence="17">
    <location>
        <begin position="304"/>
        <end position="331"/>
    </location>
</feature>
<gene>
    <name evidence="17 20" type="primary">uvrA</name>
    <name evidence="20" type="ORF">ACFPOE_02820</name>
</gene>
<evidence type="ECO:0000256" key="15">
    <source>
        <dbReference type="ARBA" id="ARBA00039316"/>
    </source>
</evidence>
<dbReference type="PANTHER" id="PTHR43152">
    <property type="entry name" value="UVRABC SYSTEM PROTEIN A"/>
    <property type="match status" value="1"/>
</dbReference>
<keyword evidence="11 17" id="KW-0267">Excision nuclease</keyword>
<evidence type="ECO:0000259" key="19">
    <source>
        <dbReference type="PROSITE" id="PS50893"/>
    </source>
</evidence>
<evidence type="ECO:0000256" key="12">
    <source>
        <dbReference type="ARBA" id="ARBA00023125"/>
    </source>
</evidence>
<evidence type="ECO:0000256" key="17">
    <source>
        <dbReference type="HAMAP-Rule" id="MF_00205"/>
    </source>
</evidence>
<dbReference type="InterPro" id="IPR017871">
    <property type="entry name" value="ABC_transporter-like_CS"/>
</dbReference>
<protein>
    <recommendedName>
        <fullName evidence="15 17">UvrABC system protein A</fullName>
        <shortName evidence="17">UvrA protein</shortName>
    </recommendedName>
    <alternativeName>
        <fullName evidence="16 17">Excinuclease ABC subunit A</fullName>
    </alternativeName>
</protein>
<dbReference type="PROSITE" id="PS00211">
    <property type="entry name" value="ABC_TRANSPORTER_1"/>
    <property type="match status" value="2"/>
</dbReference>
<organism evidence="20 21">
    <name type="scientific">Caenimonas terrae</name>
    <dbReference type="NCBI Taxonomy" id="696074"/>
    <lineage>
        <taxon>Bacteria</taxon>
        <taxon>Pseudomonadati</taxon>
        <taxon>Pseudomonadota</taxon>
        <taxon>Betaproteobacteria</taxon>
        <taxon>Burkholderiales</taxon>
        <taxon>Comamonadaceae</taxon>
        <taxon>Caenimonas</taxon>
    </lineage>
</organism>
<dbReference type="HAMAP" id="MF_00205">
    <property type="entry name" value="UvrA"/>
    <property type="match status" value="1"/>
</dbReference>
<keyword evidence="4 17" id="KW-0677">Repeat</keyword>
<dbReference type="EMBL" id="JBHSMF010000002">
    <property type="protein sequence ID" value="MFC5496452.1"/>
    <property type="molecule type" value="Genomic_DNA"/>
</dbReference>
<feature type="region of interest" description="Disordered" evidence="18">
    <location>
        <begin position="236"/>
        <end position="261"/>
    </location>
</feature>
<proteinExistence type="inferred from homology"/>
<feature type="domain" description="ABC transporter" evidence="19">
    <location>
        <begin position="704"/>
        <end position="1032"/>
    </location>
</feature>
<evidence type="ECO:0000256" key="9">
    <source>
        <dbReference type="ARBA" id="ARBA00022833"/>
    </source>
</evidence>
<keyword evidence="13 17" id="KW-0234">DNA repair</keyword>